<evidence type="ECO:0000256" key="3">
    <source>
        <dbReference type="ARBA" id="ARBA00022475"/>
    </source>
</evidence>
<dbReference type="Pfam" id="PF00358">
    <property type="entry name" value="PTS_EIIA_1"/>
    <property type="match status" value="1"/>
</dbReference>
<dbReference type="STRING" id="1034346.GCA_000313565_01673"/>
<gene>
    <name evidence="16" type="ORF">DES51_104180</name>
</gene>
<feature type="transmembrane region" description="Helical" evidence="12">
    <location>
        <begin position="172"/>
        <end position="192"/>
    </location>
</feature>
<dbReference type="Gene3D" id="2.70.70.10">
    <property type="entry name" value="Glucose Permease (Domain IIA)"/>
    <property type="match status" value="1"/>
</dbReference>
<evidence type="ECO:0000256" key="11">
    <source>
        <dbReference type="PROSITE-ProRule" id="PRU00421"/>
    </source>
</evidence>
<dbReference type="GO" id="GO:0008982">
    <property type="term" value="F:protein-N(PI)-phosphohistidine-sugar phosphotransferase activity"/>
    <property type="evidence" value="ECO:0007669"/>
    <property type="project" value="InterPro"/>
</dbReference>
<dbReference type="PROSITE" id="PS51103">
    <property type="entry name" value="PTS_EIIC_TYPE_1"/>
    <property type="match status" value="1"/>
</dbReference>
<dbReference type="Gene3D" id="3.30.1360.60">
    <property type="entry name" value="Glucose permease domain IIB"/>
    <property type="match status" value="1"/>
</dbReference>
<evidence type="ECO:0000256" key="4">
    <source>
        <dbReference type="ARBA" id="ARBA00022597"/>
    </source>
</evidence>
<name>A0A318KWS1_9FIRM</name>
<dbReference type="EMBL" id="QJKH01000004">
    <property type="protein sequence ID" value="PXX80175.1"/>
    <property type="molecule type" value="Genomic_DNA"/>
</dbReference>
<accession>A0A318KWS1</accession>
<dbReference type="InterPro" id="IPR011055">
    <property type="entry name" value="Dup_hybrid_motif"/>
</dbReference>
<dbReference type="InterPro" id="IPR001127">
    <property type="entry name" value="PTS_EIIA_1_perm"/>
</dbReference>
<evidence type="ECO:0000256" key="1">
    <source>
        <dbReference type="ARBA" id="ARBA00004651"/>
    </source>
</evidence>
<keyword evidence="10 12" id="KW-0472">Membrane</keyword>
<feature type="transmembrane region" description="Helical" evidence="12">
    <location>
        <begin position="377"/>
        <end position="401"/>
    </location>
</feature>
<dbReference type="OrthoDB" id="92465at2"/>
<dbReference type="AlphaFoldDB" id="A0A318KWS1"/>
<evidence type="ECO:0000259" key="15">
    <source>
        <dbReference type="PROSITE" id="PS51103"/>
    </source>
</evidence>
<dbReference type="GO" id="GO:0016301">
    <property type="term" value="F:kinase activity"/>
    <property type="evidence" value="ECO:0007669"/>
    <property type="project" value="UniProtKB-KW"/>
</dbReference>
<keyword evidence="17" id="KW-1185">Reference proteome</keyword>
<dbReference type="Pfam" id="PF02378">
    <property type="entry name" value="PTS_EIIC"/>
    <property type="match status" value="1"/>
</dbReference>
<keyword evidence="2" id="KW-0813">Transport</keyword>
<comment type="caution">
    <text evidence="16">The sequence shown here is derived from an EMBL/GenBank/DDBJ whole genome shotgun (WGS) entry which is preliminary data.</text>
</comment>
<evidence type="ECO:0000259" key="13">
    <source>
        <dbReference type="PROSITE" id="PS51093"/>
    </source>
</evidence>
<dbReference type="PROSITE" id="PS51093">
    <property type="entry name" value="PTS_EIIA_TYPE_1"/>
    <property type="match status" value="1"/>
</dbReference>
<dbReference type="NCBIfam" id="TIGR00830">
    <property type="entry name" value="PTBA"/>
    <property type="match status" value="1"/>
</dbReference>
<evidence type="ECO:0000256" key="5">
    <source>
        <dbReference type="ARBA" id="ARBA00022679"/>
    </source>
</evidence>
<feature type="active site" description="Phosphocysteine intermediate; for EIIB activity" evidence="11">
    <location>
        <position position="26"/>
    </location>
</feature>
<feature type="transmembrane region" description="Helical" evidence="12">
    <location>
        <begin position="242"/>
        <end position="275"/>
    </location>
</feature>
<dbReference type="GO" id="GO:0009401">
    <property type="term" value="P:phosphoenolpyruvate-dependent sugar phosphotransferase system"/>
    <property type="evidence" value="ECO:0007669"/>
    <property type="project" value="UniProtKB-KW"/>
</dbReference>
<keyword evidence="8" id="KW-0418">Kinase</keyword>
<feature type="domain" description="PTS EIIC type-1" evidence="15">
    <location>
        <begin position="101"/>
        <end position="458"/>
    </location>
</feature>
<dbReference type="SUPFAM" id="SSF51261">
    <property type="entry name" value="Duplicated hybrid motif"/>
    <property type="match status" value="1"/>
</dbReference>
<evidence type="ECO:0000313" key="16">
    <source>
        <dbReference type="EMBL" id="PXX80175.1"/>
    </source>
</evidence>
<dbReference type="InterPro" id="IPR036878">
    <property type="entry name" value="Glu_permease_IIB"/>
</dbReference>
<dbReference type="Pfam" id="PF00367">
    <property type="entry name" value="PTS_EIIB"/>
    <property type="match status" value="1"/>
</dbReference>
<dbReference type="PROSITE" id="PS51098">
    <property type="entry name" value="PTS_EIIB_TYPE_1"/>
    <property type="match status" value="1"/>
</dbReference>
<dbReference type="GO" id="GO:0090589">
    <property type="term" value="F:protein-phosphocysteine-trehalose phosphotransferase system transporter activity"/>
    <property type="evidence" value="ECO:0007669"/>
    <property type="project" value="TreeGrafter"/>
</dbReference>
<organism evidence="16 17">
    <name type="scientific">Dielma fastidiosa</name>
    <dbReference type="NCBI Taxonomy" id="1034346"/>
    <lineage>
        <taxon>Bacteria</taxon>
        <taxon>Bacillati</taxon>
        <taxon>Bacillota</taxon>
        <taxon>Erysipelotrichia</taxon>
        <taxon>Erysipelotrichales</taxon>
        <taxon>Erysipelotrichaceae</taxon>
        <taxon>Dielma</taxon>
    </lineage>
</organism>
<feature type="transmembrane region" description="Helical" evidence="12">
    <location>
        <begin position="198"/>
        <end position="221"/>
    </location>
</feature>
<dbReference type="InterPro" id="IPR001996">
    <property type="entry name" value="PTS_IIB_1"/>
</dbReference>
<evidence type="ECO:0000256" key="8">
    <source>
        <dbReference type="ARBA" id="ARBA00022777"/>
    </source>
</evidence>
<dbReference type="InterPro" id="IPR003352">
    <property type="entry name" value="PTS_EIIC"/>
</dbReference>
<evidence type="ECO:0000256" key="2">
    <source>
        <dbReference type="ARBA" id="ARBA00022448"/>
    </source>
</evidence>
<evidence type="ECO:0000313" key="17">
    <source>
        <dbReference type="Proteomes" id="UP000247612"/>
    </source>
</evidence>
<dbReference type="CDD" id="cd00212">
    <property type="entry name" value="PTS_IIB_glc"/>
    <property type="match status" value="1"/>
</dbReference>
<dbReference type="PANTHER" id="PTHR30175:SF1">
    <property type="entry name" value="PTS SYSTEM ARBUTIN-, CELLOBIOSE-, AND SALICIN-SPECIFIC EIIBC COMPONENT-RELATED"/>
    <property type="match status" value="1"/>
</dbReference>
<dbReference type="InterPro" id="IPR013013">
    <property type="entry name" value="PTS_EIIC_1"/>
</dbReference>
<dbReference type="Proteomes" id="UP000247612">
    <property type="component" value="Unassembled WGS sequence"/>
</dbReference>
<dbReference type="FunFam" id="3.30.1360.60:FF:000001">
    <property type="entry name" value="PTS system glucose-specific IIBC component PtsG"/>
    <property type="match status" value="1"/>
</dbReference>
<feature type="transmembrane region" description="Helical" evidence="12">
    <location>
        <begin position="99"/>
        <end position="120"/>
    </location>
</feature>
<comment type="subcellular location">
    <subcellularLocation>
        <location evidence="1">Cell membrane</location>
        <topology evidence="1">Multi-pass membrane protein</topology>
    </subcellularLocation>
</comment>
<evidence type="ECO:0000256" key="7">
    <source>
        <dbReference type="ARBA" id="ARBA00022692"/>
    </source>
</evidence>
<keyword evidence="3" id="KW-1003">Cell membrane</keyword>
<evidence type="ECO:0000259" key="14">
    <source>
        <dbReference type="PROSITE" id="PS51098"/>
    </source>
</evidence>
<keyword evidence="5" id="KW-0808">Transferase</keyword>
<dbReference type="PROSITE" id="PS00371">
    <property type="entry name" value="PTS_EIIA_TYPE_1_HIS"/>
    <property type="match status" value="1"/>
</dbReference>
<evidence type="ECO:0000256" key="12">
    <source>
        <dbReference type="SAM" id="Phobius"/>
    </source>
</evidence>
<keyword evidence="4" id="KW-0762">Sugar transport</keyword>
<feature type="transmembrane region" description="Helical" evidence="12">
    <location>
        <begin position="421"/>
        <end position="442"/>
    </location>
</feature>
<feature type="domain" description="PTS EIIB type-1" evidence="14">
    <location>
        <begin position="4"/>
        <end position="86"/>
    </location>
</feature>
<dbReference type="FunFam" id="2.70.70.10:FF:000001">
    <property type="entry name" value="PTS system glucose-specific IIA component"/>
    <property type="match status" value="1"/>
</dbReference>
<dbReference type="InterPro" id="IPR011297">
    <property type="entry name" value="PTS_IIABC_b_glu"/>
</dbReference>
<feature type="domain" description="PTS EIIA type-1" evidence="13">
    <location>
        <begin position="478"/>
        <end position="582"/>
    </location>
</feature>
<feature type="transmembrane region" description="Helical" evidence="12">
    <location>
        <begin position="140"/>
        <end position="160"/>
    </location>
</feature>
<evidence type="ECO:0000256" key="6">
    <source>
        <dbReference type="ARBA" id="ARBA00022683"/>
    </source>
</evidence>
<dbReference type="SUPFAM" id="SSF55604">
    <property type="entry name" value="Glucose permease domain IIB"/>
    <property type="match status" value="1"/>
</dbReference>
<dbReference type="GO" id="GO:0005886">
    <property type="term" value="C:plasma membrane"/>
    <property type="evidence" value="ECO:0007669"/>
    <property type="project" value="UniProtKB-SubCell"/>
</dbReference>
<dbReference type="RefSeq" id="WP_022937976.1">
    <property type="nucleotide sequence ID" value="NZ_CABKRQ010000004.1"/>
</dbReference>
<keyword evidence="7 12" id="KW-0812">Transmembrane</keyword>
<protein>
    <submittedName>
        <fullName evidence="16">PTS system beta-glucoside-specific IIA component (Glc family) /PTS system beta-glucoside-specific IIB component (Glc family) /PTS system beta-glucoside-specific IIC component (Glc family)</fullName>
    </submittedName>
</protein>
<feature type="transmembrane region" description="Helical" evidence="12">
    <location>
        <begin position="281"/>
        <end position="303"/>
    </location>
</feature>
<reference evidence="16 17" key="1">
    <citation type="submission" date="2018-05" db="EMBL/GenBank/DDBJ databases">
        <title>Genomic Encyclopedia of Type Strains, Phase IV (KMG-IV): sequencing the most valuable type-strain genomes for metagenomic binning, comparative biology and taxonomic classification.</title>
        <authorList>
            <person name="Goeker M."/>
        </authorList>
    </citation>
    <scope>NUCLEOTIDE SEQUENCE [LARGE SCALE GENOMIC DNA]</scope>
    <source>
        <strain evidence="16 17">JC118</strain>
    </source>
</reference>
<dbReference type="InterPro" id="IPR050558">
    <property type="entry name" value="PTS_Sugar-Specific_Components"/>
</dbReference>
<keyword evidence="6" id="KW-0598">Phosphotransferase system</keyword>
<proteinExistence type="predicted"/>
<evidence type="ECO:0000256" key="10">
    <source>
        <dbReference type="ARBA" id="ARBA00023136"/>
    </source>
</evidence>
<dbReference type="PANTHER" id="PTHR30175">
    <property type="entry name" value="PHOSPHOTRANSFERASE SYSTEM TRANSPORT PROTEIN"/>
    <property type="match status" value="1"/>
</dbReference>
<evidence type="ECO:0000256" key="9">
    <source>
        <dbReference type="ARBA" id="ARBA00022989"/>
    </source>
</evidence>
<dbReference type="GO" id="GO:0015771">
    <property type="term" value="P:trehalose transport"/>
    <property type="evidence" value="ECO:0007669"/>
    <property type="project" value="TreeGrafter"/>
</dbReference>
<dbReference type="NCBIfam" id="TIGR01995">
    <property type="entry name" value="PTS-II-ABC-beta"/>
    <property type="match status" value="1"/>
</dbReference>
<keyword evidence="9 12" id="KW-1133">Transmembrane helix</keyword>
<sequence>MNYSQLAKDICDKIGGIENIAFITNCATRLRLNFKDDSKINLEEIKQIPGVIGAVYKGGQYQFIIGTDVAHVKAEIEKLGPITDIKQEPSANKRKFDQLLDIFAGIFTPIVPALTGAGMLKALLTVLTFFSLVSKESQTYYILNFIADATFYFLPILVGFSAATKLKCNPYLAAVIGAVLLHPNLSALNAAGDPVALFGIPVTLVNYASSVIPIILAVVLMKYVEPFADRISPKPIKFLSKPLITILIVAPVTLIVLGPLGYLVGTGIASIANFLNESIPWLVPTLMGAFMPLLVLTGMHWSFTPIILQSYASFGYEAVMGPGSFVSNICQGAASLAVAVKTKDKELKQIASSAGITALLGVTEPALFGVTLKQKKILYCVIIGGAVGGLYAGINGVVRYTSGTPGLLSFAIFIGENPMNIVNAFISAGIGFVITFALTFFMGYKEELKQQSVEALNKKIEISSPLTGEAVALSNVNDATFANEIMGKGIAIIPSEGKVTSPFNGRVLTAFITGHAIGLIDENGVELLIHVGIDTVRLDGKYFNMKVKDGDLVKKGDVLLEFDAEAIKAEGYDLITPVIVTNSKEFVNIKGLEKPNVTQDDMIIEIL</sequence>
<dbReference type="InterPro" id="IPR018113">
    <property type="entry name" value="PTrfase_EIIB_Cys"/>
</dbReference>